<accession>A0A7V5P1J6</accession>
<organism evidence="6">
    <name type="scientific">Thermodesulfatator atlanticus</name>
    <dbReference type="NCBI Taxonomy" id="501497"/>
    <lineage>
        <taxon>Bacteria</taxon>
        <taxon>Pseudomonadati</taxon>
        <taxon>Thermodesulfobacteriota</taxon>
        <taxon>Thermodesulfobacteria</taxon>
        <taxon>Thermodesulfobacteriales</taxon>
        <taxon>Thermodesulfatatoraceae</taxon>
        <taxon>Thermodesulfatator</taxon>
    </lineage>
</organism>
<keyword evidence="1" id="KW-0479">Metal-binding</keyword>
<feature type="domain" description="Calcineurin-like phosphoesterase" evidence="5">
    <location>
        <begin position="9"/>
        <end position="227"/>
    </location>
</feature>
<reference evidence="6" key="1">
    <citation type="journal article" date="2020" name="mSystems">
        <title>Genome- and Community-Level Interaction Insights into Carbon Utilization and Element Cycling Functions of Hydrothermarchaeota in Hydrothermal Sediment.</title>
        <authorList>
            <person name="Zhou Z."/>
            <person name="Liu Y."/>
            <person name="Xu W."/>
            <person name="Pan J."/>
            <person name="Luo Z.H."/>
            <person name="Li M."/>
        </authorList>
    </citation>
    <scope>NUCLEOTIDE SEQUENCE [LARGE SCALE GENOMIC DNA]</scope>
    <source>
        <strain evidence="6">HyVt-533</strain>
    </source>
</reference>
<evidence type="ECO:0000256" key="1">
    <source>
        <dbReference type="ARBA" id="ARBA00022723"/>
    </source>
</evidence>
<evidence type="ECO:0000256" key="3">
    <source>
        <dbReference type="ARBA" id="ARBA00023004"/>
    </source>
</evidence>
<sequence length="291" mass="32978">MLTREKLLVHCSDWHLASLAPPWRKLVGRRLIGYLRWRLLRGKKHGLAPLLAFCEEVRRLKPHQIIVTGDLTHLGLPEEFTLALSFLQRLGRPEQVSIAPGNHDSYAPEDFSATYGKWGPYLEGKGPLTERFPRVRILGRLALVGLSTACPNVPPWAIGRLGLKQLERLAQTLASLRKRGFFRVLYLHHPPMEGVVSRRKALKDALALQRVLVKEGAELVLYGHTHRVGRFELDTLWGRTPVFGVSSLTYLGSNPAKRARFFLFRIDDQKGTLAFQSFGWDGASFRPETSF</sequence>
<evidence type="ECO:0000256" key="2">
    <source>
        <dbReference type="ARBA" id="ARBA00022801"/>
    </source>
</evidence>
<dbReference type="InterPro" id="IPR004843">
    <property type="entry name" value="Calcineurin-like_PHP"/>
</dbReference>
<dbReference type="PANTHER" id="PTHR42988">
    <property type="entry name" value="PHOSPHOHYDROLASE"/>
    <property type="match status" value="1"/>
</dbReference>
<dbReference type="SUPFAM" id="SSF56300">
    <property type="entry name" value="Metallo-dependent phosphatases"/>
    <property type="match status" value="1"/>
</dbReference>
<proteinExistence type="inferred from homology"/>
<protein>
    <submittedName>
        <fullName evidence="6">Metallophosphoesterase</fullName>
    </submittedName>
</protein>
<keyword evidence="3" id="KW-0408">Iron</keyword>
<dbReference type="InterPro" id="IPR050884">
    <property type="entry name" value="CNP_phosphodiesterase-III"/>
</dbReference>
<dbReference type="EMBL" id="DROK01000257">
    <property type="protein sequence ID" value="HHI97912.1"/>
    <property type="molecule type" value="Genomic_DNA"/>
</dbReference>
<dbReference type="InterPro" id="IPR029052">
    <property type="entry name" value="Metallo-depent_PP-like"/>
</dbReference>
<keyword evidence="2" id="KW-0378">Hydrolase</keyword>
<dbReference type="Gene3D" id="3.60.21.10">
    <property type="match status" value="1"/>
</dbReference>
<dbReference type="GO" id="GO:0046872">
    <property type="term" value="F:metal ion binding"/>
    <property type="evidence" value="ECO:0007669"/>
    <property type="project" value="UniProtKB-KW"/>
</dbReference>
<evidence type="ECO:0000259" key="5">
    <source>
        <dbReference type="Pfam" id="PF00149"/>
    </source>
</evidence>
<comment type="similarity">
    <text evidence="4">Belongs to the cyclic nucleotide phosphodiesterase class-III family.</text>
</comment>
<dbReference type="GO" id="GO:0016787">
    <property type="term" value="F:hydrolase activity"/>
    <property type="evidence" value="ECO:0007669"/>
    <property type="project" value="UniProtKB-KW"/>
</dbReference>
<dbReference type="AlphaFoldDB" id="A0A7V5P1J6"/>
<dbReference type="Pfam" id="PF00149">
    <property type="entry name" value="Metallophos"/>
    <property type="match status" value="1"/>
</dbReference>
<gene>
    <name evidence="6" type="ORF">ENJ96_08690</name>
</gene>
<dbReference type="PANTHER" id="PTHR42988:SF2">
    <property type="entry name" value="CYCLIC NUCLEOTIDE PHOSPHODIESTERASE CBUA0032-RELATED"/>
    <property type="match status" value="1"/>
</dbReference>
<name>A0A7V5P1J6_9BACT</name>
<evidence type="ECO:0000256" key="4">
    <source>
        <dbReference type="ARBA" id="ARBA00025742"/>
    </source>
</evidence>
<comment type="caution">
    <text evidence="6">The sequence shown here is derived from an EMBL/GenBank/DDBJ whole genome shotgun (WGS) entry which is preliminary data.</text>
</comment>
<evidence type="ECO:0000313" key="6">
    <source>
        <dbReference type="EMBL" id="HHI97912.1"/>
    </source>
</evidence>
<dbReference type="Proteomes" id="UP000886101">
    <property type="component" value="Unassembled WGS sequence"/>
</dbReference>